<dbReference type="Proteomes" id="UP000663823">
    <property type="component" value="Unassembled WGS sequence"/>
</dbReference>
<feature type="compositionally biased region" description="Polar residues" evidence="1">
    <location>
        <begin position="1"/>
        <end position="15"/>
    </location>
</feature>
<dbReference type="EMBL" id="CAJOAX010001501">
    <property type="protein sequence ID" value="CAF3720939.1"/>
    <property type="molecule type" value="Genomic_DNA"/>
</dbReference>
<reference evidence="2" key="1">
    <citation type="submission" date="2021-02" db="EMBL/GenBank/DDBJ databases">
        <authorList>
            <person name="Nowell W R."/>
        </authorList>
    </citation>
    <scope>NUCLEOTIDE SEQUENCE</scope>
</reference>
<evidence type="ECO:0000313" key="3">
    <source>
        <dbReference type="Proteomes" id="UP000663823"/>
    </source>
</evidence>
<sequence>MLIVTRQTQPFQSSVRLPEDDIRKNKQKQNPTESTPQRVVDRDVRINGVITNDAENDTYFLVLLLATALFSDFVNGDVAKDVPVK</sequence>
<name>A0A818W5I7_9BILA</name>
<evidence type="ECO:0000313" key="2">
    <source>
        <dbReference type="EMBL" id="CAF3720939.1"/>
    </source>
</evidence>
<feature type="region of interest" description="Disordered" evidence="1">
    <location>
        <begin position="1"/>
        <end position="38"/>
    </location>
</feature>
<protein>
    <submittedName>
        <fullName evidence="2">Uncharacterized protein</fullName>
    </submittedName>
</protein>
<accession>A0A818W5I7</accession>
<proteinExistence type="predicted"/>
<gene>
    <name evidence="2" type="ORF">OTI717_LOCUS13819</name>
</gene>
<evidence type="ECO:0000256" key="1">
    <source>
        <dbReference type="SAM" id="MobiDB-lite"/>
    </source>
</evidence>
<dbReference type="AlphaFoldDB" id="A0A818W5I7"/>
<feature type="compositionally biased region" description="Polar residues" evidence="1">
    <location>
        <begin position="28"/>
        <end position="37"/>
    </location>
</feature>
<comment type="caution">
    <text evidence="2">The sequence shown here is derived from an EMBL/GenBank/DDBJ whole genome shotgun (WGS) entry which is preliminary data.</text>
</comment>
<organism evidence="2 3">
    <name type="scientific">Rotaria sordida</name>
    <dbReference type="NCBI Taxonomy" id="392033"/>
    <lineage>
        <taxon>Eukaryota</taxon>
        <taxon>Metazoa</taxon>
        <taxon>Spiralia</taxon>
        <taxon>Gnathifera</taxon>
        <taxon>Rotifera</taxon>
        <taxon>Eurotatoria</taxon>
        <taxon>Bdelloidea</taxon>
        <taxon>Philodinida</taxon>
        <taxon>Philodinidae</taxon>
        <taxon>Rotaria</taxon>
    </lineage>
</organism>